<evidence type="ECO:0000313" key="2">
    <source>
        <dbReference type="EMBL" id="WMV45462.1"/>
    </source>
</evidence>
<dbReference type="Pfam" id="PF17919">
    <property type="entry name" value="RT_RNaseH_2"/>
    <property type="match status" value="1"/>
</dbReference>
<sequence>MQDKNVIAYVSRQLKIYQRNYPAHDLELAGAVFALKIW</sequence>
<dbReference type="EMBL" id="CP133620">
    <property type="protein sequence ID" value="WMV45462.1"/>
    <property type="molecule type" value="Genomic_DNA"/>
</dbReference>
<proteinExistence type="predicted"/>
<dbReference type="AlphaFoldDB" id="A0AAF0UGB1"/>
<reference evidence="2" key="1">
    <citation type="submission" date="2023-08" db="EMBL/GenBank/DDBJ databases">
        <title>A de novo genome assembly of Solanum verrucosum Schlechtendal, a Mexican diploid species geographically isolated from the other diploid A-genome species in potato relatives.</title>
        <authorList>
            <person name="Hosaka K."/>
        </authorList>
    </citation>
    <scope>NUCLEOTIDE SEQUENCE</scope>
    <source>
        <tissue evidence="2">Young leaves</tissue>
    </source>
</reference>
<keyword evidence="3" id="KW-1185">Reference proteome</keyword>
<accession>A0AAF0UGB1</accession>
<gene>
    <name evidence="2" type="ORF">MTR67_038847</name>
</gene>
<dbReference type="GO" id="GO:0003964">
    <property type="term" value="F:RNA-directed DNA polymerase activity"/>
    <property type="evidence" value="ECO:0007669"/>
    <property type="project" value="UniProtKB-KW"/>
</dbReference>
<protein>
    <recommendedName>
        <fullName evidence="1">Reverse transcriptase/retrotransposon-derived protein RNase H-like domain-containing protein</fullName>
    </recommendedName>
</protein>
<evidence type="ECO:0000259" key="1">
    <source>
        <dbReference type="Pfam" id="PF17919"/>
    </source>
</evidence>
<dbReference type="GO" id="GO:0016787">
    <property type="term" value="F:hydrolase activity"/>
    <property type="evidence" value="ECO:0007669"/>
    <property type="project" value="UniProtKB-KW"/>
</dbReference>
<organism evidence="2 3">
    <name type="scientific">Solanum verrucosum</name>
    <dbReference type="NCBI Taxonomy" id="315347"/>
    <lineage>
        <taxon>Eukaryota</taxon>
        <taxon>Viridiplantae</taxon>
        <taxon>Streptophyta</taxon>
        <taxon>Embryophyta</taxon>
        <taxon>Tracheophyta</taxon>
        <taxon>Spermatophyta</taxon>
        <taxon>Magnoliopsida</taxon>
        <taxon>eudicotyledons</taxon>
        <taxon>Gunneridae</taxon>
        <taxon>Pentapetalae</taxon>
        <taxon>asterids</taxon>
        <taxon>lamiids</taxon>
        <taxon>Solanales</taxon>
        <taxon>Solanaceae</taxon>
        <taxon>Solanoideae</taxon>
        <taxon>Solaneae</taxon>
        <taxon>Solanum</taxon>
    </lineage>
</organism>
<dbReference type="InterPro" id="IPR041577">
    <property type="entry name" value="RT_RNaseH_2"/>
</dbReference>
<dbReference type="Proteomes" id="UP001234989">
    <property type="component" value="Chromosome 9"/>
</dbReference>
<name>A0AAF0UGB1_SOLVR</name>
<evidence type="ECO:0000313" key="3">
    <source>
        <dbReference type="Proteomes" id="UP001234989"/>
    </source>
</evidence>
<dbReference type="GO" id="GO:0004519">
    <property type="term" value="F:endonuclease activity"/>
    <property type="evidence" value="ECO:0007669"/>
    <property type="project" value="UniProtKB-KW"/>
</dbReference>
<feature type="domain" description="Reverse transcriptase/retrotransposon-derived protein RNase H-like" evidence="1">
    <location>
        <begin position="4"/>
        <end position="38"/>
    </location>
</feature>